<evidence type="ECO:0000256" key="2">
    <source>
        <dbReference type="SAM" id="MobiDB-lite"/>
    </source>
</evidence>
<sequence>MCGTTNSVFIHHACIFMASREEIKRQIEALRAKLAEAPQTPPAKRRRSEQSNLLAPATPSPRKKSAARQGSHSPSRGAPSHLQTRHHPVRDGVQKGKLAPSACPKHPGPAPASEKSLFISQLKTLNTRENAVREVLTRTEGFEERPAAPTASEDAKVPARDDRLAIIEDLVPGPVEHKPIPNDPDFNKIEPNSGIRLKERILSHASLQDHLFGRYYLSPSLLYSVVRLQANKQAYEVAVEGDWVTIAVVAERGDVKLTSGPGNLAYNKRQNEANEDDLGKDNSRKSKRKKDADEEDEDTARKGAKKYVHLRLVDLGHRSRTWGSSSDSFRGSLRGDAQLSLLLFESDYYDKLIDKNGNKEKIRKIWRGGSGGAFEECFPGLREGTVIALLNPKVLKPFTNSKNPSSTSSILALTPPSSSAIAIIGIASDLGRCTVIKRDGKPCGSWVDRRISHGASNSKPTGDVCEYHTQAAVLRTRAARPEFSIGTSGLSTTAHKRKAEYDPAQQWGLKPDPVSRGMDGETTFVVGGFVASSGRAQTLGNVGNTMGREEQARARRKAGTKEDKILAELLGKSTSHSAGVGGGEASREALTVVQKARQAVTKARCDSKAAVVGSQTAAPAGEENGDNAEPQCKAYSAELIRRLGFDPTIKAYGVRKPGVKPKTADGTSKLGKLASQNRDIQLGPPPGPKVRSGVAVSHLRNNPDAASPTESSLPLQQGGAGDHTVAADSICLPTSSVNKLERSELVRKRVPSVSTAESDTESDLEIEPASPSTETEEMMGIALTCV</sequence>
<reference evidence="4" key="1">
    <citation type="submission" date="2016-06" db="EMBL/GenBank/DDBJ databases">
        <title>Draft Genome sequence of the fungus Inonotus baumii.</title>
        <authorList>
            <person name="Zhu H."/>
            <person name="Lin W."/>
        </authorList>
    </citation>
    <scope>NUCLEOTIDE SEQUENCE</scope>
    <source>
        <strain evidence="4">821</strain>
    </source>
</reference>
<feature type="region of interest" description="Disordered" evidence="2">
    <location>
        <begin position="540"/>
        <end position="560"/>
    </location>
</feature>
<feature type="region of interest" description="Disordered" evidence="2">
    <location>
        <begin position="259"/>
        <end position="300"/>
    </location>
</feature>
<feature type="compositionally biased region" description="Basic and acidic residues" evidence="2">
    <location>
        <begin position="547"/>
        <end position="560"/>
    </location>
</feature>
<dbReference type="PANTHER" id="PTHR13454:SF11">
    <property type="entry name" value="PROTEIN MCM10 HOMOLOG"/>
    <property type="match status" value="1"/>
</dbReference>
<name>A0A9Q5HU77_SANBA</name>
<feature type="compositionally biased region" description="Basic and acidic residues" evidence="2">
    <location>
        <begin position="269"/>
        <end position="284"/>
    </location>
</feature>
<comment type="similarity">
    <text evidence="1">Belongs to the MCM10 family.</text>
</comment>
<evidence type="ECO:0000256" key="1">
    <source>
        <dbReference type="ARBA" id="ARBA00009679"/>
    </source>
</evidence>
<dbReference type="GO" id="GO:0006270">
    <property type="term" value="P:DNA replication initiation"/>
    <property type="evidence" value="ECO:0007669"/>
    <property type="project" value="InterPro"/>
</dbReference>
<gene>
    <name evidence="4" type="ORF">A7U60_g6932</name>
</gene>
<accession>A0A9Q5HU77</accession>
<keyword evidence="5" id="KW-1185">Reference proteome</keyword>
<dbReference type="AlphaFoldDB" id="A0A9Q5HU77"/>
<dbReference type="EMBL" id="LNZH02000205">
    <property type="protein sequence ID" value="OCB86034.1"/>
    <property type="molecule type" value="Genomic_DNA"/>
</dbReference>
<dbReference type="GO" id="GO:0043596">
    <property type="term" value="C:nuclear replication fork"/>
    <property type="evidence" value="ECO:0007669"/>
    <property type="project" value="TreeGrafter"/>
</dbReference>
<dbReference type="InterPro" id="IPR012340">
    <property type="entry name" value="NA-bd_OB-fold"/>
</dbReference>
<dbReference type="Proteomes" id="UP000757232">
    <property type="component" value="Unassembled WGS sequence"/>
</dbReference>
<dbReference type="InterPro" id="IPR040184">
    <property type="entry name" value="Mcm10"/>
</dbReference>
<protein>
    <recommendedName>
        <fullName evidence="3">Zinc finger Mcm10/DnaG-type domain-containing protein</fullName>
    </recommendedName>
</protein>
<feature type="region of interest" description="Disordered" evidence="2">
    <location>
        <begin position="34"/>
        <end position="114"/>
    </location>
</feature>
<dbReference type="GO" id="GO:0003688">
    <property type="term" value="F:DNA replication origin binding"/>
    <property type="evidence" value="ECO:0007669"/>
    <property type="project" value="TreeGrafter"/>
</dbReference>
<dbReference type="InterPro" id="IPR015408">
    <property type="entry name" value="Znf_Mcm10/DnaG"/>
</dbReference>
<evidence type="ECO:0000259" key="3">
    <source>
        <dbReference type="Pfam" id="PF09329"/>
    </source>
</evidence>
<evidence type="ECO:0000313" key="5">
    <source>
        <dbReference type="Proteomes" id="UP000757232"/>
    </source>
</evidence>
<proteinExistence type="inferred from homology"/>
<feature type="region of interest" description="Disordered" evidence="2">
    <location>
        <begin position="609"/>
        <end position="629"/>
    </location>
</feature>
<feature type="region of interest" description="Disordered" evidence="2">
    <location>
        <begin position="747"/>
        <end position="778"/>
    </location>
</feature>
<organism evidence="4 5">
    <name type="scientific">Sanghuangporus baumii</name>
    <name type="common">Phellinus baumii</name>
    <dbReference type="NCBI Taxonomy" id="108892"/>
    <lineage>
        <taxon>Eukaryota</taxon>
        <taxon>Fungi</taxon>
        <taxon>Dikarya</taxon>
        <taxon>Basidiomycota</taxon>
        <taxon>Agaricomycotina</taxon>
        <taxon>Agaricomycetes</taxon>
        <taxon>Hymenochaetales</taxon>
        <taxon>Hymenochaetaceae</taxon>
        <taxon>Sanghuangporus</taxon>
    </lineage>
</organism>
<dbReference type="GO" id="GO:0003697">
    <property type="term" value="F:single-stranded DNA binding"/>
    <property type="evidence" value="ECO:0007669"/>
    <property type="project" value="InterPro"/>
</dbReference>
<feature type="region of interest" description="Disordered" evidence="2">
    <location>
        <begin position="485"/>
        <end position="510"/>
    </location>
</feature>
<feature type="region of interest" description="Disordered" evidence="2">
    <location>
        <begin position="653"/>
        <end position="722"/>
    </location>
</feature>
<dbReference type="Pfam" id="PF09329">
    <property type="entry name" value="zf-primase"/>
    <property type="match status" value="1"/>
</dbReference>
<dbReference type="OrthoDB" id="202825at2759"/>
<evidence type="ECO:0000313" key="4">
    <source>
        <dbReference type="EMBL" id="OCB86034.1"/>
    </source>
</evidence>
<dbReference type="PANTHER" id="PTHR13454">
    <property type="entry name" value="PROTEIN MCM10 HOMOLOG"/>
    <property type="match status" value="1"/>
</dbReference>
<feature type="domain" description="Zinc finger Mcm10/DnaG-type" evidence="3">
    <location>
        <begin position="425"/>
        <end position="480"/>
    </location>
</feature>
<comment type="caution">
    <text evidence="4">The sequence shown here is derived from an EMBL/GenBank/DDBJ whole genome shotgun (WGS) entry which is preliminary data.</text>
</comment>
<dbReference type="Gene3D" id="2.40.50.140">
    <property type="entry name" value="Nucleic acid-binding proteins"/>
    <property type="match status" value="1"/>
</dbReference>